<dbReference type="AlphaFoldDB" id="A0A8T9MVK7"/>
<protein>
    <submittedName>
        <fullName evidence="2">Uncharacterized protein</fullName>
    </submittedName>
</protein>
<keyword evidence="3" id="KW-1185">Reference proteome</keyword>
<name>A0A8T9MVK7_9NEIS</name>
<accession>A0A8T9MVK7</accession>
<reference evidence="2" key="1">
    <citation type="submission" date="2021-12" db="EMBL/GenBank/DDBJ databases">
        <authorList>
            <person name="Veyrier F.J."/>
        </authorList>
    </citation>
    <scope>NUCLEOTIDE SEQUENCE</scope>
    <source>
        <strain evidence="2">17694</strain>
    </source>
</reference>
<evidence type="ECO:0000313" key="2">
    <source>
        <dbReference type="EMBL" id="UOP05299.1"/>
    </source>
</evidence>
<reference evidence="2" key="2">
    <citation type="journal article" date="2022" name="Res Sq">
        <title>Evolution of multicellular longitudinally dividing oral cavity symbionts (Neisseriaceae).</title>
        <authorList>
            <person name="Nyongesa S."/>
            <person name="Weber P."/>
            <person name="Bernet E."/>
            <person name="Pullido F."/>
            <person name="Nieckarz M."/>
            <person name="Delaby M."/>
            <person name="Nieves C."/>
            <person name="Viehboeck T."/>
            <person name="Krause N."/>
            <person name="Rivera-Millot A."/>
            <person name="Nakamura A."/>
            <person name="Vischer N."/>
            <person name="VanNieuwenhze M."/>
            <person name="Brun Y."/>
            <person name="Cava F."/>
            <person name="Bulgheresi S."/>
            <person name="Veyrier F."/>
        </authorList>
    </citation>
    <scope>NUCLEOTIDE SEQUENCE</scope>
    <source>
        <strain evidence="2">17694</strain>
    </source>
</reference>
<dbReference type="Proteomes" id="UP000831534">
    <property type="component" value="Chromosome"/>
</dbReference>
<feature type="region of interest" description="Disordered" evidence="1">
    <location>
        <begin position="20"/>
        <end position="54"/>
    </location>
</feature>
<organism evidence="2 3">
    <name type="scientific">Conchiformibius kuhniae</name>
    <dbReference type="NCBI Taxonomy" id="211502"/>
    <lineage>
        <taxon>Bacteria</taxon>
        <taxon>Pseudomonadati</taxon>
        <taxon>Pseudomonadota</taxon>
        <taxon>Betaproteobacteria</taxon>
        <taxon>Neisseriales</taxon>
        <taxon>Neisseriaceae</taxon>
        <taxon>Conchiformibius</taxon>
    </lineage>
</organism>
<evidence type="ECO:0000313" key="3">
    <source>
        <dbReference type="Proteomes" id="UP000831534"/>
    </source>
</evidence>
<gene>
    <name evidence="2" type="ORF">LVJ77_03600</name>
</gene>
<evidence type="ECO:0000256" key="1">
    <source>
        <dbReference type="SAM" id="MobiDB-lite"/>
    </source>
</evidence>
<sequence length="54" mass="6012">MVFSGKLSAQNSEKYRRNGKFSKIIAAPPQPFATKNRAADTVPRPRLSARQPIL</sequence>
<dbReference type="EMBL" id="CP091521">
    <property type="protein sequence ID" value="UOP05299.1"/>
    <property type="molecule type" value="Genomic_DNA"/>
</dbReference>
<proteinExistence type="predicted"/>